<dbReference type="RefSeq" id="WP_012538282.1">
    <property type="nucleotide sequence ID" value="NC_011229.1"/>
</dbReference>
<organism evidence="1 2">
    <name type="scientific">Borrelia duttonii (strain Ly)</name>
    <dbReference type="NCBI Taxonomy" id="412419"/>
    <lineage>
        <taxon>Bacteria</taxon>
        <taxon>Pseudomonadati</taxon>
        <taxon>Spirochaetota</taxon>
        <taxon>Spirochaetia</taxon>
        <taxon>Spirochaetales</taxon>
        <taxon>Borreliaceae</taxon>
        <taxon>Borrelia</taxon>
    </lineage>
</organism>
<dbReference type="AlphaFoldDB" id="B5RM87"/>
<reference evidence="1 2" key="1">
    <citation type="journal article" date="2008" name="PLoS Genet.">
        <title>The genome of Borrelia recurrentis, the agent of deadly louse-borne relapsing fever, is a degraded subset of tick-borne Borrelia duttonii.</title>
        <authorList>
            <person name="Lescot M."/>
            <person name="Audic S."/>
            <person name="Robert C."/>
            <person name="Nguyen T.T."/>
            <person name="Blanc G."/>
            <person name="Cutler S.J."/>
            <person name="Wincker P."/>
            <person name="Couloux A."/>
            <person name="Claverie J.-M."/>
            <person name="Raoult D."/>
            <person name="Drancourt M."/>
        </authorList>
    </citation>
    <scope>NUCLEOTIDE SEQUENCE [LARGE SCALE GENOMIC DNA]</scope>
    <source>
        <strain evidence="1 2">Ly</strain>
    </source>
</reference>
<dbReference type="EMBL" id="CP000976">
    <property type="protein sequence ID" value="ACH93473.1"/>
    <property type="molecule type" value="Genomic_DNA"/>
</dbReference>
<sequence length="253" mass="29723">MSRYFVMVLFLCIHNLIFGIKLINLESIDFYRSLEKQDLLFIIHLLEREKYLNQKDELFTYIDLANQALIEKGTQVLGGNDKLDDMQLINSLQRDNLDNYNSSKFVLQASKALNIFVFFDDIDGFLKTLDGRRVSFSDGNFVILDQVSFKGYDNVASEHSTIEIYEKSILNPDFNKLILDKLGFFVYIGELNKKIYFNDIVKLSKGELLFLFYELFPISRLKGIKDWYDFGFTSIIREIKKVYNTRINSRKLK</sequence>
<gene>
    <name evidence="1" type="ordered locus">BDU_532</name>
</gene>
<dbReference type="STRING" id="412419.BDU_532"/>
<keyword evidence="2" id="KW-1185">Reference proteome</keyword>
<proteinExistence type="predicted"/>
<evidence type="ECO:0000313" key="1">
    <source>
        <dbReference type="EMBL" id="ACH93473.1"/>
    </source>
</evidence>
<protein>
    <submittedName>
        <fullName evidence="1">Uncharacterized conserved protein</fullName>
    </submittedName>
</protein>
<dbReference type="OrthoDB" id="351008at2"/>
<dbReference type="HOGENOM" id="CLU_1084481_0_0_12"/>
<dbReference type="KEGG" id="bdu:BDU_532"/>
<name>B5RM87_BORDL</name>
<evidence type="ECO:0000313" key="2">
    <source>
        <dbReference type="Proteomes" id="UP000000611"/>
    </source>
</evidence>
<dbReference type="Proteomes" id="UP000000611">
    <property type="component" value="Chromosome"/>
</dbReference>
<accession>B5RM87</accession>